<proteinExistence type="inferred from homology"/>
<reference evidence="15" key="1">
    <citation type="journal article" date="2019" name="Int. J. Syst. Evol. Microbiol.">
        <title>The Global Catalogue of Microorganisms (GCM) 10K type strain sequencing project: providing services to taxonomists for standard genome sequencing and annotation.</title>
        <authorList>
            <consortium name="The Broad Institute Genomics Platform"/>
            <consortium name="The Broad Institute Genome Sequencing Center for Infectious Disease"/>
            <person name="Wu L."/>
            <person name="Ma J."/>
        </authorList>
    </citation>
    <scope>NUCLEOTIDE SEQUENCE [LARGE SCALE GENOMIC DNA]</scope>
    <source>
        <strain evidence="15">CECT 7477</strain>
    </source>
</reference>
<evidence type="ECO:0000256" key="6">
    <source>
        <dbReference type="ARBA" id="ARBA00022605"/>
    </source>
</evidence>
<evidence type="ECO:0000256" key="11">
    <source>
        <dbReference type="ARBA" id="ARBA00047836"/>
    </source>
</evidence>
<dbReference type="NCBIfam" id="TIGR00674">
    <property type="entry name" value="dapA"/>
    <property type="match status" value="1"/>
</dbReference>
<comment type="caution">
    <text evidence="12">Was originally thought to be a dihydrodipicolinate synthase (DHDPS), catalyzing the condensation of (S)-aspartate-beta-semialdehyde [(S)-ASA] and pyruvate to dihydrodipicolinate (DHDP). However, it was shown in E.coli that the product of the enzymatic reaction is not dihydrodipicolinate but in fact (4S)-4-hydroxy-2,3,4,5-tetrahydro-(2S)-dipicolinic acid (HTPA), and that the consecutive dehydration reaction leading to DHDP is not spontaneous but catalyzed by DapB.</text>
</comment>
<comment type="catalytic activity">
    <reaction evidence="11 12">
        <text>L-aspartate 4-semialdehyde + pyruvate = (2S,4S)-4-hydroxy-2,3,4,5-tetrahydrodipicolinate + H2O + H(+)</text>
        <dbReference type="Rhea" id="RHEA:34171"/>
        <dbReference type="ChEBI" id="CHEBI:15361"/>
        <dbReference type="ChEBI" id="CHEBI:15377"/>
        <dbReference type="ChEBI" id="CHEBI:15378"/>
        <dbReference type="ChEBI" id="CHEBI:67139"/>
        <dbReference type="ChEBI" id="CHEBI:537519"/>
        <dbReference type="EC" id="4.3.3.7"/>
    </reaction>
</comment>
<keyword evidence="9 12" id="KW-0456">Lyase</keyword>
<keyword evidence="15" id="KW-1185">Reference proteome</keyword>
<feature type="active site" description="Schiff-base intermediate with substrate" evidence="12">
    <location>
        <position position="164"/>
    </location>
</feature>
<dbReference type="CDD" id="cd00950">
    <property type="entry name" value="DHDPS"/>
    <property type="match status" value="1"/>
</dbReference>
<comment type="pathway">
    <text evidence="2 12">Amino-acid biosynthesis; L-lysine biosynthesis via DAP pathway; (S)-tetrahydrodipicolinate from L-aspartate: step 3/4.</text>
</comment>
<evidence type="ECO:0000256" key="4">
    <source>
        <dbReference type="ARBA" id="ARBA00012086"/>
    </source>
</evidence>
<dbReference type="InterPro" id="IPR002220">
    <property type="entry name" value="DapA-like"/>
</dbReference>
<dbReference type="InterPro" id="IPR005263">
    <property type="entry name" value="DapA"/>
</dbReference>
<keyword evidence="6 12" id="KW-0028">Amino-acid biosynthesis</keyword>
<feature type="binding site" evidence="12">
    <location>
        <position position="206"/>
    </location>
    <ligand>
        <name>pyruvate</name>
        <dbReference type="ChEBI" id="CHEBI:15361"/>
    </ligand>
</feature>
<sequence>MKELIGTGVALITPFKSDLSVDIDALHKIVNYCIDGGVEYLVVLGTTGESVTLTKEEKQLVMDTVTIANAGRVPLVVGVGGNNTYAVIEELKTLDLTNYEAILSVSPYYNKPTQEGIFQHFMAIAEASPKPIILYNVPGRTGSNMLPATVARLANASEKIVAIKEASGSMVQVQELIKTCPKGFQIISGDDITALPTVLAGGSGVISVIGQGLPSEFSEMIRAGLKGEAEEAYALHYTMQEGMELIFQEGNPAGIKAIFEALQLSRASVRLPLMEATAGLKQKIQHFIKPFVRVTAG</sequence>
<evidence type="ECO:0000256" key="13">
    <source>
        <dbReference type="PIRNR" id="PIRNR001365"/>
    </source>
</evidence>
<keyword evidence="8 12" id="KW-0457">Lysine biosynthesis</keyword>
<evidence type="ECO:0000256" key="3">
    <source>
        <dbReference type="ARBA" id="ARBA00007592"/>
    </source>
</evidence>
<dbReference type="Pfam" id="PF00701">
    <property type="entry name" value="DHDPS"/>
    <property type="match status" value="1"/>
</dbReference>
<comment type="subunit">
    <text evidence="12">Homotetramer; dimer of dimers.</text>
</comment>
<dbReference type="SMART" id="SM01130">
    <property type="entry name" value="DHDPS"/>
    <property type="match status" value="1"/>
</dbReference>
<dbReference type="EMBL" id="JBHSAW010000010">
    <property type="protein sequence ID" value="MFC4097006.1"/>
    <property type="molecule type" value="Genomic_DNA"/>
</dbReference>
<gene>
    <name evidence="12 14" type="primary">dapA</name>
    <name evidence="14" type="ORF">ACFOUT_14045</name>
</gene>
<dbReference type="PIRSF" id="PIRSF001365">
    <property type="entry name" value="DHDPS"/>
    <property type="match status" value="1"/>
</dbReference>
<dbReference type="InterPro" id="IPR020625">
    <property type="entry name" value="Schiff_base-form_aldolases_AS"/>
</dbReference>
<dbReference type="InterPro" id="IPR013785">
    <property type="entry name" value="Aldolase_TIM"/>
</dbReference>
<evidence type="ECO:0000256" key="7">
    <source>
        <dbReference type="ARBA" id="ARBA00022915"/>
    </source>
</evidence>
<dbReference type="PRINTS" id="PR00146">
    <property type="entry name" value="DHPICSNTHASE"/>
</dbReference>
<dbReference type="SUPFAM" id="SSF51569">
    <property type="entry name" value="Aldolase"/>
    <property type="match status" value="1"/>
</dbReference>
<dbReference type="Gene3D" id="3.20.20.70">
    <property type="entry name" value="Aldolase class I"/>
    <property type="match status" value="1"/>
</dbReference>
<comment type="function">
    <text evidence="1 12">Catalyzes the condensation of (S)-aspartate-beta-semialdehyde [(S)-ASA] and pyruvate to 4-hydroxy-tetrahydrodipicolinate (HTPA).</text>
</comment>
<dbReference type="HAMAP" id="MF_00418">
    <property type="entry name" value="DapA"/>
    <property type="match status" value="1"/>
</dbReference>
<evidence type="ECO:0000256" key="12">
    <source>
        <dbReference type="HAMAP-Rule" id="MF_00418"/>
    </source>
</evidence>
<dbReference type="PANTHER" id="PTHR12128:SF66">
    <property type="entry name" value="4-HYDROXY-2-OXOGLUTARATE ALDOLASE, MITOCHONDRIAL"/>
    <property type="match status" value="1"/>
</dbReference>
<feature type="active site" description="Proton donor/acceptor" evidence="12">
    <location>
        <position position="135"/>
    </location>
</feature>
<feature type="binding site" evidence="12">
    <location>
        <position position="47"/>
    </location>
    <ligand>
        <name>pyruvate</name>
        <dbReference type="ChEBI" id="CHEBI:15361"/>
    </ligand>
</feature>
<evidence type="ECO:0000256" key="10">
    <source>
        <dbReference type="ARBA" id="ARBA00023270"/>
    </source>
</evidence>
<feature type="site" description="Part of a proton relay during catalysis" evidence="12">
    <location>
        <position position="109"/>
    </location>
</feature>
<dbReference type="GO" id="GO:0008840">
    <property type="term" value="F:4-hydroxy-tetrahydrodipicolinate synthase activity"/>
    <property type="evidence" value="ECO:0007669"/>
    <property type="project" value="UniProtKB-EC"/>
</dbReference>
<comment type="subcellular location">
    <subcellularLocation>
        <location evidence="12">Cytoplasm</location>
    </subcellularLocation>
</comment>
<comment type="similarity">
    <text evidence="3 12 13">Belongs to the DapA family.</text>
</comment>
<evidence type="ECO:0000256" key="1">
    <source>
        <dbReference type="ARBA" id="ARBA00003294"/>
    </source>
</evidence>
<keyword evidence="7 12" id="KW-0220">Diaminopimelate biosynthesis</keyword>
<keyword evidence="5 12" id="KW-0963">Cytoplasm</keyword>
<dbReference type="EC" id="4.3.3.7" evidence="4 12"/>
<accession>A0ABV8JT23</accession>
<evidence type="ECO:0000256" key="8">
    <source>
        <dbReference type="ARBA" id="ARBA00023154"/>
    </source>
</evidence>
<name>A0ABV8JT23_9FLAO</name>
<dbReference type="PANTHER" id="PTHR12128">
    <property type="entry name" value="DIHYDRODIPICOLINATE SYNTHASE"/>
    <property type="match status" value="1"/>
</dbReference>
<dbReference type="RefSeq" id="WP_192462114.1">
    <property type="nucleotide sequence ID" value="NZ_JACYFJ010000002.1"/>
</dbReference>
<evidence type="ECO:0000313" key="15">
    <source>
        <dbReference type="Proteomes" id="UP001595814"/>
    </source>
</evidence>
<comment type="caution">
    <text evidence="14">The sequence shown here is derived from an EMBL/GenBank/DDBJ whole genome shotgun (WGS) entry which is preliminary data.</text>
</comment>
<protein>
    <recommendedName>
        <fullName evidence="4 12">4-hydroxy-tetrahydrodipicolinate synthase</fullName>
        <shortName evidence="12">HTPA synthase</shortName>
        <ecNumber evidence="4 12">4.3.3.7</ecNumber>
    </recommendedName>
</protein>
<dbReference type="PROSITE" id="PS00666">
    <property type="entry name" value="DHDPS_2"/>
    <property type="match status" value="1"/>
</dbReference>
<evidence type="ECO:0000313" key="14">
    <source>
        <dbReference type="EMBL" id="MFC4097006.1"/>
    </source>
</evidence>
<feature type="site" description="Part of a proton relay during catalysis" evidence="12">
    <location>
        <position position="46"/>
    </location>
</feature>
<evidence type="ECO:0000256" key="2">
    <source>
        <dbReference type="ARBA" id="ARBA00005120"/>
    </source>
</evidence>
<keyword evidence="10 12" id="KW-0704">Schiff base</keyword>
<organism evidence="14 15">
    <name type="scientific">Euzebyella saccharophila</name>
    <dbReference type="NCBI Taxonomy" id="679664"/>
    <lineage>
        <taxon>Bacteria</taxon>
        <taxon>Pseudomonadati</taxon>
        <taxon>Bacteroidota</taxon>
        <taxon>Flavobacteriia</taxon>
        <taxon>Flavobacteriales</taxon>
        <taxon>Flavobacteriaceae</taxon>
        <taxon>Euzebyella</taxon>
    </lineage>
</organism>
<evidence type="ECO:0000256" key="5">
    <source>
        <dbReference type="ARBA" id="ARBA00022490"/>
    </source>
</evidence>
<dbReference type="Proteomes" id="UP001595814">
    <property type="component" value="Unassembled WGS sequence"/>
</dbReference>
<evidence type="ECO:0000256" key="9">
    <source>
        <dbReference type="ARBA" id="ARBA00023239"/>
    </source>
</evidence>